<organism evidence="12 13">
    <name type="scientific">Pelobates cultripes</name>
    <name type="common">Western spadefoot toad</name>
    <dbReference type="NCBI Taxonomy" id="61616"/>
    <lineage>
        <taxon>Eukaryota</taxon>
        <taxon>Metazoa</taxon>
        <taxon>Chordata</taxon>
        <taxon>Craniata</taxon>
        <taxon>Vertebrata</taxon>
        <taxon>Euteleostomi</taxon>
        <taxon>Amphibia</taxon>
        <taxon>Batrachia</taxon>
        <taxon>Anura</taxon>
        <taxon>Pelobatoidea</taxon>
        <taxon>Pelobatidae</taxon>
        <taxon>Pelobates</taxon>
    </lineage>
</organism>
<feature type="region of interest" description="Disordered" evidence="10">
    <location>
        <begin position="339"/>
        <end position="399"/>
    </location>
</feature>
<evidence type="ECO:0000256" key="9">
    <source>
        <dbReference type="RuleBase" id="RU004019"/>
    </source>
</evidence>
<evidence type="ECO:0000256" key="3">
    <source>
        <dbReference type="ARBA" id="ARBA00022553"/>
    </source>
</evidence>
<keyword evidence="8 9" id="KW-0539">Nucleus</keyword>
<dbReference type="GO" id="GO:0005634">
    <property type="term" value="C:nucleus"/>
    <property type="evidence" value="ECO:0007669"/>
    <property type="project" value="UniProtKB-SubCell"/>
</dbReference>
<dbReference type="Pfam" id="PF12310">
    <property type="entry name" value="Elf-1_N"/>
    <property type="match status" value="1"/>
</dbReference>
<keyword evidence="6" id="KW-0010">Activator</keyword>
<evidence type="ECO:0000313" key="13">
    <source>
        <dbReference type="Proteomes" id="UP001295444"/>
    </source>
</evidence>
<dbReference type="AlphaFoldDB" id="A0AAD1R4T1"/>
<dbReference type="PRINTS" id="PR00454">
    <property type="entry name" value="ETSDOMAIN"/>
</dbReference>
<dbReference type="PANTHER" id="PTHR11849">
    <property type="entry name" value="ETS"/>
    <property type="match status" value="1"/>
</dbReference>
<dbReference type="Gene3D" id="1.10.10.10">
    <property type="entry name" value="Winged helix-like DNA-binding domain superfamily/Winged helix DNA-binding domain"/>
    <property type="match status" value="1"/>
</dbReference>
<evidence type="ECO:0000256" key="6">
    <source>
        <dbReference type="ARBA" id="ARBA00023159"/>
    </source>
</evidence>
<evidence type="ECO:0000256" key="10">
    <source>
        <dbReference type="SAM" id="MobiDB-lite"/>
    </source>
</evidence>
<sequence length="665" mass="72791">MSHIAAASSAAAAPPLHYVGRTVFALYILRSPLSYEEMATAVQPNELVFEFASNVMDDEHQLGDPSIFPAVIVEHIPNADLLHSYSGLTCDEPNDMIAENSLDVAEEQIIEDDDLTLTVEASCQSGDETMETIEAAEALLNMDSPDPLLDEKKLANIFGSCEDDLMDSPITHVSVTVDGIPEVMEFHQNMYAEPADSPLSEQPKKRKGRKAKTPRSESPTTTPNISVKRKNRDGKGNTIYLWEFLLALLQDKATCPKYIKWTQREKGIFKLVDSKAVSKLWGKHKNKPDMNYETMGRALRYYYQRGILAKVEGQRLVYQFKEMPKDLVFIDEEDTNSSSEYSGSLSSDLSLHSSASTPSRNQTRASKGSSNSGIKTNSTTVVKNGASKSSRVKEPVETAQQQLSLMPSDLLRTVHTAHSPKPHPTQLFRTVHLMQTGQSVPDQTLTCSIQNDSLPPTHTIRNIQSPGQVPVVVSPGNQQLHTLTLQTVPLTTVITSTDPGVGAGSQKFIFQAIPSTQPMTLIKDEMVLQPSTTCSSPPSILLSSNQVQQVLNNNVQSLCNGTVSMPSSPTFSVTSPIMTLSPSTSTLATHPTGTVITSVIKSPEARQTLLSTSSSGGLQEDYNDTDEQPEQKFQPQCVLVVTNSNGFSSQLEIKQENDQWAFDSN</sequence>
<dbReference type="GO" id="GO:0000981">
    <property type="term" value="F:DNA-binding transcription factor activity, RNA polymerase II-specific"/>
    <property type="evidence" value="ECO:0007669"/>
    <property type="project" value="TreeGrafter"/>
</dbReference>
<reference evidence="12" key="1">
    <citation type="submission" date="2022-03" db="EMBL/GenBank/DDBJ databases">
        <authorList>
            <person name="Alioto T."/>
            <person name="Alioto T."/>
            <person name="Gomez Garrido J."/>
        </authorList>
    </citation>
    <scope>NUCLEOTIDE SEQUENCE</scope>
</reference>
<dbReference type="GO" id="GO:0045893">
    <property type="term" value="P:positive regulation of DNA-templated transcription"/>
    <property type="evidence" value="ECO:0007669"/>
    <property type="project" value="UniProtKB-ARBA"/>
</dbReference>
<feature type="region of interest" description="Disordered" evidence="10">
    <location>
        <begin position="193"/>
        <end position="231"/>
    </location>
</feature>
<dbReference type="InterPro" id="IPR000418">
    <property type="entry name" value="Ets_dom"/>
</dbReference>
<proteinExistence type="inferred from homology"/>
<evidence type="ECO:0000256" key="5">
    <source>
        <dbReference type="ARBA" id="ARBA00023125"/>
    </source>
</evidence>
<evidence type="ECO:0000256" key="1">
    <source>
        <dbReference type="ARBA" id="ARBA00004123"/>
    </source>
</evidence>
<feature type="compositionally biased region" description="Basic residues" evidence="10">
    <location>
        <begin position="204"/>
        <end position="213"/>
    </location>
</feature>
<dbReference type="PROSITE" id="PS00345">
    <property type="entry name" value="ETS_DOMAIN_1"/>
    <property type="match status" value="1"/>
</dbReference>
<protein>
    <submittedName>
        <fullName evidence="12">ETS-related transcription factor Elf-1 isoform X1</fullName>
    </submittedName>
</protein>
<feature type="compositionally biased region" description="Polar residues" evidence="10">
    <location>
        <begin position="360"/>
        <end position="389"/>
    </location>
</feature>
<evidence type="ECO:0000256" key="2">
    <source>
        <dbReference type="ARBA" id="ARBA00005562"/>
    </source>
</evidence>
<dbReference type="PROSITE" id="PS50061">
    <property type="entry name" value="ETS_DOMAIN_3"/>
    <property type="match status" value="1"/>
</dbReference>
<feature type="region of interest" description="Disordered" evidence="10">
    <location>
        <begin position="610"/>
        <end position="630"/>
    </location>
</feature>
<dbReference type="SUPFAM" id="SSF46785">
    <property type="entry name" value="Winged helix' DNA-binding domain"/>
    <property type="match status" value="1"/>
</dbReference>
<dbReference type="FunFam" id="1.10.10.10:FF:000066">
    <property type="entry name" value="ETS-related transcription factor Elf-2 isoform X1"/>
    <property type="match status" value="1"/>
</dbReference>
<feature type="domain" description="ETS" evidence="11">
    <location>
        <begin position="239"/>
        <end position="321"/>
    </location>
</feature>
<dbReference type="PANTHER" id="PTHR11849:SF156">
    <property type="entry name" value="ETS-RELATED TRANSCRIPTION FACTOR ELF-1"/>
    <property type="match status" value="1"/>
</dbReference>
<dbReference type="Proteomes" id="UP001295444">
    <property type="component" value="Chromosome 01"/>
</dbReference>
<dbReference type="SMART" id="SM00413">
    <property type="entry name" value="ETS"/>
    <property type="match status" value="1"/>
</dbReference>
<keyword evidence="3" id="KW-0597">Phosphoprotein</keyword>
<evidence type="ECO:0000313" key="12">
    <source>
        <dbReference type="EMBL" id="CAH2223990.1"/>
    </source>
</evidence>
<dbReference type="InterPro" id="IPR046328">
    <property type="entry name" value="ETS_fam"/>
</dbReference>
<comment type="subcellular location">
    <subcellularLocation>
        <location evidence="1 9">Nucleus</location>
    </subcellularLocation>
</comment>
<dbReference type="GO" id="GO:0043565">
    <property type="term" value="F:sequence-specific DNA binding"/>
    <property type="evidence" value="ECO:0007669"/>
    <property type="project" value="InterPro"/>
</dbReference>
<dbReference type="InterPro" id="IPR036390">
    <property type="entry name" value="WH_DNA-bd_sf"/>
</dbReference>
<dbReference type="InterPro" id="IPR022084">
    <property type="entry name" value="TF_Elf_N"/>
</dbReference>
<evidence type="ECO:0000259" key="11">
    <source>
        <dbReference type="PROSITE" id="PS50061"/>
    </source>
</evidence>
<keyword evidence="7" id="KW-0804">Transcription</keyword>
<dbReference type="PROSITE" id="PS00346">
    <property type="entry name" value="ETS_DOMAIN_2"/>
    <property type="match status" value="1"/>
</dbReference>
<accession>A0AAD1R4T1</accession>
<name>A0AAD1R4T1_PELCU</name>
<evidence type="ECO:0000256" key="4">
    <source>
        <dbReference type="ARBA" id="ARBA00023015"/>
    </source>
</evidence>
<keyword evidence="5 9" id="KW-0238">DNA-binding</keyword>
<dbReference type="EMBL" id="OW240912">
    <property type="protein sequence ID" value="CAH2223990.1"/>
    <property type="molecule type" value="Genomic_DNA"/>
</dbReference>
<evidence type="ECO:0000256" key="8">
    <source>
        <dbReference type="ARBA" id="ARBA00023242"/>
    </source>
</evidence>
<feature type="compositionally biased region" description="Low complexity" evidence="10">
    <location>
        <begin position="339"/>
        <end position="359"/>
    </location>
</feature>
<feature type="compositionally biased region" description="Polar residues" evidence="10">
    <location>
        <begin position="216"/>
        <end position="225"/>
    </location>
</feature>
<dbReference type="Pfam" id="PF00178">
    <property type="entry name" value="Ets"/>
    <property type="match status" value="1"/>
</dbReference>
<dbReference type="GO" id="GO:0030154">
    <property type="term" value="P:cell differentiation"/>
    <property type="evidence" value="ECO:0007669"/>
    <property type="project" value="TreeGrafter"/>
</dbReference>
<gene>
    <name evidence="12" type="ORF">PECUL_23A006731</name>
</gene>
<dbReference type="InterPro" id="IPR036388">
    <property type="entry name" value="WH-like_DNA-bd_sf"/>
</dbReference>
<keyword evidence="4" id="KW-0805">Transcription regulation</keyword>
<keyword evidence="13" id="KW-1185">Reference proteome</keyword>
<evidence type="ECO:0000256" key="7">
    <source>
        <dbReference type="ARBA" id="ARBA00023163"/>
    </source>
</evidence>
<comment type="similarity">
    <text evidence="2 9">Belongs to the ETS family.</text>
</comment>